<keyword evidence="3" id="KW-1185">Reference proteome</keyword>
<dbReference type="AlphaFoldDB" id="A0ABC8SAC7"/>
<evidence type="ECO:0000313" key="3">
    <source>
        <dbReference type="Proteomes" id="UP001642360"/>
    </source>
</evidence>
<dbReference type="EMBL" id="CAUOFW020002136">
    <property type="protein sequence ID" value="CAK9151407.1"/>
    <property type="molecule type" value="Genomic_DNA"/>
</dbReference>
<name>A0ABC8SAC7_9AQUA</name>
<feature type="region of interest" description="Disordered" evidence="1">
    <location>
        <begin position="1"/>
        <end position="21"/>
    </location>
</feature>
<evidence type="ECO:0000256" key="1">
    <source>
        <dbReference type="SAM" id="MobiDB-lite"/>
    </source>
</evidence>
<dbReference type="Proteomes" id="UP001642360">
    <property type="component" value="Unassembled WGS sequence"/>
</dbReference>
<sequence length="90" mass="9457">MDTIQGRRANPTQPNPACDRPLVFHSNVKTHVFNYMGRAKLRKKAFFFLQEAGGGTLSGLDSEELAGGGGGKRDGDGGAPAYGGTPSPLH</sequence>
<accession>A0ABC8SAC7</accession>
<feature type="region of interest" description="Disordered" evidence="1">
    <location>
        <begin position="54"/>
        <end position="90"/>
    </location>
</feature>
<comment type="caution">
    <text evidence="2">The sequence shown here is derived from an EMBL/GenBank/DDBJ whole genome shotgun (WGS) entry which is preliminary data.</text>
</comment>
<organism evidence="2 3">
    <name type="scientific">Ilex paraguariensis</name>
    <name type="common">yerba mate</name>
    <dbReference type="NCBI Taxonomy" id="185542"/>
    <lineage>
        <taxon>Eukaryota</taxon>
        <taxon>Viridiplantae</taxon>
        <taxon>Streptophyta</taxon>
        <taxon>Embryophyta</taxon>
        <taxon>Tracheophyta</taxon>
        <taxon>Spermatophyta</taxon>
        <taxon>Magnoliopsida</taxon>
        <taxon>eudicotyledons</taxon>
        <taxon>Gunneridae</taxon>
        <taxon>Pentapetalae</taxon>
        <taxon>asterids</taxon>
        <taxon>campanulids</taxon>
        <taxon>Aquifoliales</taxon>
        <taxon>Aquifoliaceae</taxon>
        <taxon>Ilex</taxon>
    </lineage>
</organism>
<evidence type="ECO:0000313" key="2">
    <source>
        <dbReference type="EMBL" id="CAK9151407.1"/>
    </source>
</evidence>
<gene>
    <name evidence="2" type="ORF">ILEXP_LOCUS19574</name>
</gene>
<protein>
    <submittedName>
        <fullName evidence="2">Uncharacterized protein</fullName>
    </submittedName>
</protein>
<proteinExistence type="predicted"/>
<reference evidence="2 3" key="1">
    <citation type="submission" date="2024-02" db="EMBL/GenBank/DDBJ databases">
        <authorList>
            <person name="Vignale AGUSTIN F."/>
            <person name="Sosa J E."/>
            <person name="Modenutti C."/>
        </authorList>
    </citation>
    <scope>NUCLEOTIDE SEQUENCE [LARGE SCALE GENOMIC DNA]</scope>
</reference>